<reference evidence="1 2" key="1">
    <citation type="journal article" date="2019" name="Sci. Rep.">
        <title>Orb-weaving spider Araneus ventricosus genome elucidates the spidroin gene catalogue.</title>
        <authorList>
            <person name="Kono N."/>
            <person name="Nakamura H."/>
            <person name="Ohtoshi R."/>
            <person name="Moran D.A.P."/>
            <person name="Shinohara A."/>
            <person name="Yoshida Y."/>
            <person name="Fujiwara M."/>
            <person name="Mori M."/>
            <person name="Tomita M."/>
            <person name="Arakawa K."/>
        </authorList>
    </citation>
    <scope>NUCLEOTIDE SEQUENCE [LARGE SCALE GENOMIC DNA]</scope>
</reference>
<comment type="caution">
    <text evidence="1">The sequence shown here is derived from an EMBL/GenBank/DDBJ whole genome shotgun (WGS) entry which is preliminary data.</text>
</comment>
<name>A0A4Y2HQS9_ARAVE</name>
<gene>
    <name evidence="1" type="ORF">AVEN_253171_1</name>
</gene>
<evidence type="ECO:0000313" key="2">
    <source>
        <dbReference type="Proteomes" id="UP000499080"/>
    </source>
</evidence>
<dbReference type="Proteomes" id="UP000499080">
    <property type="component" value="Unassembled WGS sequence"/>
</dbReference>
<proteinExistence type="predicted"/>
<dbReference type="AlphaFoldDB" id="A0A4Y2HQS9"/>
<evidence type="ECO:0000313" key="1">
    <source>
        <dbReference type="EMBL" id="GBM67731.1"/>
    </source>
</evidence>
<protein>
    <submittedName>
        <fullName evidence="1">Uncharacterized protein</fullName>
    </submittedName>
</protein>
<dbReference type="EMBL" id="BGPR01002098">
    <property type="protein sequence ID" value="GBM67731.1"/>
    <property type="molecule type" value="Genomic_DNA"/>
</dbReference>
<accession>A0A4Y2HQS9</accession>
<keyword evidence="2" id="KW-1185">Reference proteome</keyword>
<organism evidence="1 2">
    <name type="scientific">Araneus ventricosus</name>
    <name type="common">Orbweaver spider</name>
    <name type="synonym">Epeira ventricosa</name>
    <dbReference type="NCBI Taxonomy" id="182803"/>
    <lineage>
        <taxon>Eukaryota</taxon>
        <taxon>Metazoa</taxon>
        <taxon>Ecdysozoa</taxon>
        <taxon>Arthropoda</taxon>
        <taxon>Chelicerata</taxon>
        <taxon>Arachnida</taxon>
        <taxon>Araneae</taxon>
        <taxon>Araneomorphae</taxon>
        <taxon>Entelegynae</taxon>
        <taxon>Araneoidea</taxon>
        <taxon>Araneidae</taxon>
        <taxon>Araneus</taxon>
    </lineage>
</organism>
<sequence length="120" mass="14800">MPANRKERVNGDVYEENHMRKRNRRWRKSTSKMRRIYFSSRGTDFRQLIKRGVVRPFFRMIPRGQIIKKRHQPYYLRSRRMTALRAFRHGSRTESCSMVQRSSIRGLYELYRKNGNQKRF</sequence>